<protein>
    <submittedName>
        <fullName evidence="2">Uncharacterized protein</fullName>
    </submittedName>
</protein>
<evidence type="ECO:0000256" key="1">
    <source>
        <dbReference type="SAM" id="MobiDB-lite"/>
    </source>
</evidence>
<gene>
    <name evidence="2" type="ORF">CURHAP_LOCUS19938</name>
</gene>
<sequence>MRSSKGFPRISPAERAQERIFSRPPLPNFIGPLFYSFRASRQNTRFSSKGPTPGPHNFVLQKERPYARPHLPNSKGRAGCPTSSHFTLLPNRGRR</sequence>
<name>A0A6J5U9P1_PRUAR</name>
<dbReference type="EMBL" id="CAEKDK010000003">
    <property type="protein sequence ID" value="CAB4272979.1"/>
    <property type="molecule type" value="Genomic_DNA"/>
</dbReference>
<dbReference type="Proteomes" id="UP000507222">
    <property type="component" value="Unassembled WGS sequence"/>
</dbReference>
<feature type="region of interest" description="Disordered" evidence="1">
    <location>
        <begin position="1"/>
        <end position="23"/>
    </location>
</feature>
<feature type="region of interest" description="Disordered" evidence="1">
    <location>
        <begin position="67"/>
        <end position="95"/>
    </location>
</feature>
<evidence type="ECO:0000313" key="3">
    <source>
        <dbReference type="Proteomes" id="UP000507222"/>
    </source>
</evidence>
<evidence type="ECO:0000313" key="2">
    <source>
        <dbReference type="EMBL" id="CAB4272979.1"/>
    </source>
</evidence>
<organism evidence="2 3">
    <name type="scientific">Prunus armeniaca</name>
    <name type="common">Apricot</name>
    <name type="synonym">Armeniaca vulgaris</name>
    <dbReference type="NCBI Taxonomy" id="36596"/>
    <lineage>
        <taxon>Eukaryota</taxon>
        <taxon>Viridiplantae</taxon>
        <taxon>Streptophyta</taxon>
        <taxon>Embryophyta</taxon>
        <taxon>Tracheophyta</taxon>
        <taxon>Spermatophyta</taxon>
        <taxon>Magnoliopsida</taxon>
        <taxon>eudicotyledons</taxon>
        <taxon>Gunneridae</taxon>
        <taxon>Pentapetalae</taxon>
        <taxon>rosids</taxon>
        <taxon>fabids</taxon>
        <taxon>Rosales</taxon>
        <taxon>Rosaceae</taxon>
        <taxon>Amygdaloideae</taxon>
        <taxon>Amygdaleae</taxon>
        <taxon>Prunus</taxon>
    </lineage>
</organism>
<reference evidence="2 3" key="1">
    <citation type="submission" date="2020-05" db="EMBL/GenBank/DDBJ databases">
        <authorList>
            <person name="Campoy J."/>
            <person name="Schneeberger K."/>
            <person name="Spophaly S."/>
        </authorList>
    </citation>
    <scope>NUCLEOTIDE SEQUENCE [LARGE SCALE GENOMIC DNA]</scope>
    <source>
        <strain evidence="2">PruArmRojPasFocal</strain>
    </source>
</reference>
<accession>A0A6J5U9P1</accession>
<dbReference type="AlphaFoldDB" id="A0A6J5U9P1"/>
<proteinExistence type="predicted"/>